<evidence type="ECO:0000313" key="2">
    <source>
        <dbReference type="Proteomes" id="UP000245207"/>
    </source>
</evidence>
<accession>A0A2U1MSS2</accession>
<dbReference type="STRING" id="35608.A0A2U1MSS2"/>
<comment type="caution">
    <text evidence="1">The sequence shown here is derived from an EMBL/GenBank/DDBJ whole genome shotgun (WGS) entry which is preliminary data.</text>
</comment>
<dbReference type="Gene3D" id="3.30.200.20">
    <property type="entry name" value="Phosphorylase Kinase, domain 1"/>
    <property type="match status" value="1"/>
</dbReference>
<protein>
    <submittedName>
        <fullName evidence="1">Uncharacterized protein</fullName>
    </submittedName>
</protein>
<reference evidence="1 2" key="1">
    <citation type="journal article" date="2018" name="Mol. Plant">
        <title>The genome of Artemisia annua provides insight into the evolution of Asteraceae family and artemisinin biosynthesis.</title>
        <authorList>
            <person name="Shen Q."/>
            <person name="Zhang L."/>
            <person name="Liao Z."/>
            <person name="Wang S."/>
            <person name="Yan T."/>
            <person name="Shi P."/>
            <person name="Liu M."/>
            <person name="Fu X."/>
            <person name="Pan Q."/>
            <person name="Wang Y."/>
            <person name="Lv Z."/>
            <person name="Lu X."/>
            <person name="Zhang F."/>
            <person name="Jiang W."/>
            <person name="Ma Y."/>
            <person name="Chen M."/>
            <person name="Hao X."/>
            <person name="Li L."/>
            <person name="Tang Y."/>
            <person name="Lv G."/>
            <person name="Zhou Y."/>
            <person name="Sun X."/>
            <person name="Brodelius P.E."/>
            <person name="Rose J.K.C."/>
            <person name="Tang K."/>
        </authorList>
    </citation>
    <scope>NUCLEOTIDE SEQUENCE [LARGE SCALE GENOMIC DNA]</scope>
    <source>
        <strain evidence="2">cv. Huhao1</strain>
        <tissue evidence="1">Leaf</tissue>
    </source>
</reference>
<organism evidence="1 2">
    <name type="scientific">Artemisia annua</name>
    <name type="common">Sweet wormwood</name>
    <dbReference type="NCBI Taxonomy" id="35608"/>
    <lineage>
        <taxon>Eukaryota</taxon>
        <taxon>Viridiplantae</taxon>
        <taxon>Streptophyta</taxon>
        <taxon>Embryophyta</taxon>
        <taxon>Tracheophyta</taxon>
        <taxon>Spermatophyta</taxon>
        <taxon>Magnoliopsida</taxon>
        <taxon>eudicotyledons</taxon>
        <taxon>Gunneridae</taxon>
        <taxon>Pentapetalae</taxon>
        <taxon>asterids</taxon>
        <taxon>campanulids</taxon>
        <taxon>Asterales</taxon>
        <taxon>Asteraceae</taxon>
        <taxon>Asteroideae</taxon>
        <taxon>Anthemideae</taxon>
        <taxon>Artemisiinae</taxon>
        <taxon>Artemisia</taxon>
    </lineage>
</organism>
<gene>
    <name evidence="1" type="ORF">CTI12_AA345610</name>
</gene>
<evidence type="ECO:0000313" key="1">
    <source>
        <dbReference type="EMBL" id="PWA64290.1"/>
    </source>
</evidence>
<dbReference type="OrthoDB" id="4062651at2759"/>
<dbReference type="Proteomes" id="UP000245207">
    <property type="component" value="Unassembled WGS sequence"/>
</dbReference>
<proteinExistence type="predicted"/>
<keyword evidence="2" id="KW-1185">Reference proteome</keyword>
<sequence>MEPSHIQIIRNEDIEELRELGSSTFSTMYHGKWRGKRCGNQVHQEEPLHGPII</sequence>
<dbReference type="AlphaFoldDB" id="A0A2U1MSS2"/>
<dbReference type="EMBL" id="PKPP01004452">
    <property type="protein sequence ID" value="PWA64290.1"/>
    <property type="molecule type" value="Genomic_DNA"/>
</dbReference>
<name>A0A2U1MSS2_ARTAN</name>